<dbReference type="Gene3D" id="2.60.120.10">
    <property type="entry name" value="Jelly Rolls"/>
    <property type="match status" value="1"/>
</dbReference>
<dbReference type="SUPFAM" id="SSF46785">
    <property type="entry name" value="Winged helix' DNA-binding domain"/>
    <property type="match status" value="1"/>
</dbReference>
<name>A0ABT0E3F2_9GAMM</name>
<evidence type="ECO:0000256" key="2">
    <source>
        <dbReference type="ARBA" id="ARBA00023125"/>
    </source>
</evidence>
<dbReference type="InterPro" id="IPR036390">
    <property type="entry name" value="WH_DNA-bd_sf"/>
</dbReference>
<feature type="domain" description="Cyclic nucleotide-binding" evidence="4">
    <location>
        <begin position="28"/>
        <end position="98"/>
    </location>
</feature>
<dbReference type="SUPFAM" id="SSF51206">
    <property type="entry name" value="cAMP-binding domain-like"/>
    <property type="match status" value="1"/>
</dbReference>
<dbReference type="PROSITE" id="PS00042">
    <property type="entry name" value="HTH_CRP_1"/>
    <property type="match status" value="1"/>
</dbReference>
<dbReference type="SMART" id="SM00419">
    <property type="entry name" value="HTH_CRP"/>
    <property type="match status" value="1"/>
</dbReference>
<evidence type="ECO:0000256" key="3">
    <source>
        <dbReference type="ARBA" id="ARBA00023163"/>
    </source>
</evidence>
<dbReference type="Gene3D" id="1.10.10.10">
    <property type="entry name" value="Winged helix-like DNA-binding domain superfamily/Winged helix DNA-binding domain"/>
    <property type="match status" value="1"/>
</dbReference>
<dbReference type="PANTHER" id="PTHR24567:SF75">
    <property type="entry name" value="FUMARATE AND NITRATE REDUCTION REGULATORY PROTEIN"/>
    <property type="match status" value="1"/>
</dbReference>
<keyword evidence="2" id="KW-0238">DNA-binding</keyword>
<dbReference type="InterPro" id="IPR014710">
    <property type="entry name" value="RmlC-like_jellyroll"/>
</dbReference>
<evidence type="ECO:0000313" key="6">
    <source>
        <dbReference type="EMBL" id="MCK0536344.1"/>
    </source>
</evidence>
<dbReference type="CDD" id="cd00092">
    <property type="entry name" value="HTH_CRP"/>
    <property type="match status" value="1"/>
</dbReference>
<evidence type="ECO:0000256" key="1">
    <source>
        <dbReference type="ARBA" id="ARBA00023015"/>
    </source>
</evidence>
<dbReference type="InterPro" id="IPR036388">
    <property type="entry name" value="WH-like_DNA-bd_sf"/>
</dbReference>
<dbReference type="SMART" id="SM00100">
    <property type="entry name" value="cNMP"/>
    <property type="match status" value="1"/>
</dbReference>
<evidence type="ECO:0000313" key="7">
    <source>
        <dbReference type="Proteomes" id="UP001165524"/>
    </source>
</evidence>
<keyword evidence="7" id="KW-1185">Reference proteome</keyword>
<feature type="domain" description="HTH crp-type" evidence="5">
    <location>
        <begin position="162"/>
        <end position="235"/>
    </location>
</feature>
<keyword evidence="3" id="KW-0804">Transcription</keyword>
<dbReference type="NCBIfam" id="NF008365">
    <property type="entry name" value="PRK11161.1"/>
    <property type="match status" value="1"/>
</dbReference>
<gene>
    <name evidence="6" type="primary">fnr</name>
    <name evidence="6" type="ORF">MU846_01320</name>
</gene>
<dbReference type="EMBL" id="JALKII010000001">
    <property type="protein sequence ID" value="MCK0536344.1"/>
    <property type="molecule type" value="Genomic_DNA"/>
</dbReference>
<comment type="caution">
    <text evidence="6">The sequence shown here is derived from an EMBL/GenBank/DDBJ whole genome shotgun (WGS) entry which is preliminary data.</text>
</comment>
<keyword evidence="1" id="KW-0805">Transcription regulation</keyword>
<sequence length="248" mass="27867">MAITPPSREIPLAARVSCNDCSLSQICLPLAVEPEQLDELDRIIRRGRALKRGEHLYRAADSFEAVYAVRSGALKTYAMSEDGDEQVTGFYLPGEIVGMDGISTAYHISSAKALETSTVCEIPFAHLEKLSIKIPSLQHHFFSLMSREIQEDRALLMLLSKKSADDRIAALFTTMAARQERRGLSSRLFRLPMSRYDIGNYLGLAVETVSRIFTRFQQQGLIRVQGREIEILDSERLCGDSRLQIIKD</sequence>
<dbReference type="PROSITE" id="PS50042">
    <property type="entry name" value="CNMP_BINDING_3"/>
    <property type="match status" value="1"/>
</dbReference>
<dbReference type="PROSITE" id="PS51063">
    <property type="entry name" value="HTH_CRP_2"/>
    <property type="match status" value="1"/>
</dbReference>
<dbReference type="InterPro" id="IPR000595">
    <property type="entry name" value="cNMP-bd_dom"/>
</dbReference>
<dbReference type="Proteomes" id="UP001165524">
    <property type="component" value="Unassembled WGS sequence"/>
</dbReference>
<protein>
    <submittedName>
        <fullName evidence="6">Fumarate/nitrate reduction transcriptional regulator Fnr</fullName>
    </submittedName>
</protein>
<dbReference type="InterPro" id="IPR018490">
    <property type="entry name" value="cNMP-bd_dom_sf"/>
</dbReference>
<dbReference type="CDD" id="cd00038">
    <property type="entry name" value="CAP_ED"/>
    <property type="match status" value="1"/>
</dbReference>
<dbReference type="InterPro" id="IPR012318">
    <property type="entry name" value="HTH_CRP"/>
</dbReference>
<accession>A0ABT0E3F2</accession>
<organism evidence="6 7">
    <name type="scientific">Alcanivorax quisquiliarum</name>
    <dbReference type="NCBI Taxonomy" id="2933565"/>
    <lineage>
        <taxon>Bacteria</taxon>
        <taxon>Pseudomonadati</taxon>
        <taxon>Pseudomonadota</taxon>
        <taxon>Gammaproteobacteria</taxon>
        <taxon>Oceanospirillales</taxon>
        <taxon>Alcanivoracaceae</taxon>
        <taxon>Alcanivorax</taxon>
    </lineage>
</organism>
<dbReference type="Pfam" id="PF00027">
    <property type="entry name" value="cNMP_binding"/>
    <property type="match status" value="1"/>
</dbReference>
<dbReference type="InterPro" id="IPR050397">
    <property type="entry name" value="Env_Response_Regulators"/>
</dbReference>
<dbReference type="InterPro" id="IPR018335">
    <property type="entry name" value="Tscrpt_reg_HTH_Crp-type_CS"/>
</dbReference>
<reference evidence="6" key="1">
    <citation type="submission" date="2022-04" db="EMBL/GenBank/DDBJ databases">
        <title>Alcanivorax sp. CY1518 draft genome sequence.</title>
        <authorList>
            <person name="Zhao G."/>
            <person name="An M."/>
        </authorList>
    </citation>
    <scope>NUCLEOTIDE SEQUENCE</scope>
    <source>
        <strain evidence="6">CY1518</strain>
    </source>
</reference>
<evidence type="ECO:0000259" key="4">
    <source>
        <dbReference type="PROSITE" id="PS50042"/>
    </source>
</evidence>
<dbReference type="PRINTS" id="PR00034">
    <property type="entry name" value="HTHCRP"/>
</dbReference>
<evidence type="ECO:0000259" key="5">
    <source>
        <dbReference type="PROSITE" id="PS51063"/>
    </source>
</evidence>
<dbReference type="Pfam" id="PF13545">
    <property type="entry name" value="HTH_Crp_2"/>
    <property type="match status" value="1"/>
</dbReference>
<proteinExistence type="predicted"/>
<dbReference type="PANTHER" id="PTHR24567">
    <property type="entry name" value="CRP FAMILY TRANSCRIPTIONAL REGULATORY PROTEIN"/>
    <property type="match status" value="1"/>
</dbReference>